<dbReference type="SUPFAM" id="SSF57850">
    <property type="entry name" value="RING/U-box"/>
    <property type="match status" value="1"/>
</dbReference>
<feature type="transmembrane region" description="Helical" evidence="4">
    <location>
        <begin position="132"/>
        <end position="154"/>
    </location>
</feature>
<dbReference type="Gene3D" id="3.30.40.10">
    <property type="entry name" value="Zinc/RING finger domain, C3HC4 (zinc finger)"/>
    <property type="match status" value="1"/>
</dbReference>
<dbReference type="InterPro" id="IPR013083">
    <property type="entry name" value="Znf_RING/FYVE/PHD"/>
</dbReference>
<sequence>MSSVNINIEDIEDIELTEPLCSLTSDELRNYIKFKCLNIVFLTPCPYTFIILLALSVNLSLNYNDTELTAYVWLVVQAILIVISYITSYVFDNITYIKSIHWKILHCNIIAVISHLFIGISLLGLFTKNDILSRFCLGFVAFSSLRLVILWAFYRISPIALVGLPVIDYIRNIERHWNYETVSFQNHSNETSECVICMDELENEQNVAQLSCNHHYHIKCINTWLRHQQACPLCRSIVTEI</sequence>
<keyword evidence="4" id="KW-1133">Transmembrane helix</keyword>
<evidence type="ECO:0000256" key="3">
    <source>
        <dbReference type="ARBA" id="ARBA00022833"/>
    </source>
</evidence>
<protein>
    <recommendedName>
        <fullName evidence="5">RING-type domain-containing protein</fullName>
    </recommendedName>
</protein>
<evidence type="ECO:0000256" key="4">
    <source>
        <dbReference type="SAM" id="Phobius"/>
    </source>
</evidence>
<dbReference type="InterPro" id="IPR001841">
    <property type="entry name" value="Znf_RING"/>
</dbReference>
<dbReference type="PANTHER" id="PTHR45969">
    <property type="entry name" value="RING ZINC FINGER PROTEIN-RELATED"/>
    <property type="match status" value="1"/>
</dbReference>
<reference evidence="6" key="1">
    <citation type="journal article" date="2020" name="Nature">
        <title>Giant virus diversity and host interactions through global metagenomics.</title>
        <authorList>
            <person name="Schulz F."/>
            <person name="Roux S."/>
            <person name="Paez-Espino D."/>
            <person name="Jungbluth S."/>
            <person name="Walsh D.A."/>
            <person name="Denef V.J."/>
            <person name="McMahon K.D."/>
            <person name="Konstantinidis K.T."/>
            <person name="Eloe-Fadrosh E.A."/>
            <person name="Kyrpides N.C."/>
            <person name="Woyke T."/>
        </authorList>
    </citation>
    <scope>NUCLEOTIDE SEQUENCE</scope>
    <source>
        <strain evidence="6">GVMAG-M-3300025860-20</strain>
    </source>
</reference>
<keyword evidence="4" id="KW-0812">Transmembrane</keyword>
<evidence type="ECO:0000256" key="2">
    <source>
        <dbReference type="ARBA" id="ARBA00022771"/>
    </source>
</evidence>
<accession>A0A6C0J8M5</accession>
<feature type="transmembrane region" description="Helical" evidence="4">
    <location>
        <begin position="71"/>
        <end position="92"/>
    </location>
</feature>
<organism evidence="6">
    <name type="scientific">viral metagenome</name>
    <dbReference type="NCBI Taxonomy" id="1070528"/>
    <lineage>
        <taxon>unclassified sequences</taxon>
        <taxon>metagenomes</taxon>
        <taxon>organismal metagenomes</taxon>
    </lineage>
</organism>
<dbReference type="Pfam" id="PF13639">
    <property type="entry name" value="zf-RING_2"/>
    <property type="match status" value="1"/>
</dbReference>
<dbReference type="PROSITE" id="PS50089">
    <property type="entry name" value="ZF_RING_2"/>
    <property type="match status" value="1"/>
</dbReference>
<feature type="domain" description="RING-type" evidence="5">
    <location>
        <begin position="194"/>
        <end position="235"/>
    </location>
</feature>
<name>A0A6C0J8M5_9ZZZZ</name>
<dbReference type="GO" id="GO:0061630">
    <property type="term" value="F:ubiquitin protein ligase activity"/>
    <property type="evidence" value="ECO:0007669"/>
    <property type="project" value="TreeGrafter"/>
</dbReference>
<dbReference type="GO" id="GO:0008270">
    <property type="term" value="F:zinc ion binding"/>
    <property type="evidence" value="ECO:0007669"/>
    <property type="project" value="UniProtKB-KW"/>
</dbReference>
<evidence type="ECO:0000256" key="1">
    <source>
        <dbReference type="ARBA" id="ARBA00022723"/>
    </source>
</evidence>
<dbReference type="SMART" id="SM00184">
    <property type="entry name" value="RING"/>
    <property type="match status" value="1"/>
</dbReference>
<keyword evidence="4" id="KW-0472">Membrane</keyword>
<feature type="transmembrane region" description="Helical" evidence="4">
    <location>
        <begin position="104"/>
        <end position="126"/>
    </location>
</feature>
<keyword evidence="2" id="KW-0863">Zinc-finger</keyword>
<keyword evidence="1" id="KW-0479">Metal-binding</keyword>
<dbReference type="GO" id="GO:0016567">
    <property type="term" value="P:protein ubiquitination"/>
    <property type="evidence" value="ECO:0007669"/>
    <property type="project" value="TreeGrafter"/>
</dbReference>
<dbReference type="PANTHER" id="PTHR45969:SF69">
    <property type="entry name" value="FINGER DOMAIN PROTEIN, PUTATIVE (AFU_ORTHOLOGUE AFUA_3G12190)-RELATED"/>
    <property type="match status" value="1"/>
</dbReference>
<proteinExistence type="predicted"/>
<dbReference type="EMBL" id="MN740327">
    <property type="protein sequence ID" value="QHU00368.1"/>
    <property type="molecule type" value="Genomic_DNA"/>
</dbReference>
<feature type="transmembrane region" description="Helical" evidence="4">
    <location>
        <begin position="39"/>
        <end position="59"/>
    </location>
</feature>
<keyword evidence="3" id="KW-0862">Zinc</keyword>
<evidence type="ECO:0000313" key="6">
    <source>
        <dbReference type="EMBL" id="QHU00368.1"/>
    </source>
</evidence>
<dbReference type="AlphaFoldDB" id="A0A6C0J8M5"/>
<evidence type="ECO:0000259" key="5">
    <source>
        <dbReference type="PROSITE" id="PS50089"/>
    </source>
</evidence>